<dbReference type="EMBL" id="VIGI01000002">
    <property type="protein sequence ID" value="KAB8303624.1"/>
    <property type="molecule type" value="Genomic_DNA"/>
</dbReference>
<proteinExistence type="predicted"/>
<dbReference type="Proteomes" id="UP000326757">
    <property type="component" value="Unassembled WGS sequence"/>
</dbReference>
<protein>
    <submittedName>
        <fullName evidence="1">Uncharacterized protein</fullName>
    </submittedName>
</protein>
<reference evidence="1 2" key="1">
    <citation type="submission" date="2019-06" db="EMBL/GenBank/DDBJ databases">
        <title>Genome Sequence of the Brown Rot Fungal Pathogen Monilinia laxa.</title>
        <authorList>
            <person name="De Miccolis Angelini R.M."/>
            <person name="Landi L."/>
            <person name="Abate D."/>
            <person name="Pollastro S."/>
            <person name="Romanazzi G."/>
            <person name="Faretra F."/>
        </authorList>
    </citation>
    <scope>NUCLEOTIDE SEQUENCE [LARGE SCALE GENOMIC DNA]</scope>
    <source>
        <strain evidence="1 2">Mlax316</strain>
    </source>
</reference>
<comment type="caution">
    <text evidence="1">The sequence shown here is derived from an EMBL/GenBank/DDBJ whole genome shotgun (WGS) entry which is preliminary data.</text>
</comment>
<sequence>MASITFIRLYDFPISRGPSYCTPYPHTTHNTQHTNTHTTLRSLIPNLGTFQALPSSSPSHPIPSPMGITPVFPFQVSRLSICIPDHRAFIYICRESYYE</sequence>
<accession>A0A5N6KIN5</accession>
<evidence type="ECO:0000313" key="1">
    <source>
        <dbReference type="EMBL" id="KAB8303624.1"/>
    </source>
</evidence>
<dbReference type="AlphaFoldDB" id="A0A5N6KIN5"/>
<name>A0A5N6KIN5_MONLA</name>
<gene>
    <name evidence="1" type="ORF">EYC80_005020</name>
</gene>
<organism evidence="1 2">
    <name type="scientific">Monilinia laxa</name>
    <name type="common">Brown rot fungus</name>
    <name type="synonym">Sclerotinia laxa</name>
    <dbReference type="NCBI Taxonomy" id="61186"/>
    <lineage>
        <taxon>Eukaryota</taxon>
        <taxon>Fungi</taxon>
        <taxon>Dikarya</taxon>
        <taxon>Ascomycota</taxon>
        <taxon>Pezizomycotina</taxon>
        <taxon>Leotiomycetes</taxon>
        <taxon>Helotiales</taxon>
        <taxon>Sclerotiniaceae</taxon>
        <taxon>Monilinia</taxon>
    </lineage>
</organism>
<evidence type="ECO:0000313" key="2">
    <source>
        <dbReference type="Proteomes" id="UP000326757"/>
    </source>
</evidence>
<keyword evidence="2" id="KW-1185">Reference proteome</keyword>